<accession>A0A6N7KX76</accession>
<dbReference type="AlphaFoldDB" id="A0A6N7KX76"/>
<gene>
    <name evidence="1" type="ORF">F7Q99_29740</name>
</gene>
<dbReference type="Proteomes" id="UP000450000">
    <property type="component" value="Unassembled WGS sequence"/>
</dbReference>
<dbReference type="InterPro" id="IPR032710">
    <property type="entry name" value="NTF2-like_dom_sf"/>
</dbReference>
<evidence type="ECO:0000313" key="2">
    <source>
        <dbReference type="Proteomes" id="UP000450000"/>
    </source>
</evidence>
<dbReference type="OrthoDB" id="9182871at2"/>
<keyword evidence="2" id="KW-1185">Reference proteome</keyword>
<dbReference type="PANTHER" id="PTHR38436">
    <property type="entry name" value="POLYKETIDE CYCLASE SNOAL-LIKE DOMAIN"/>
    <property type="match status" value="1"/>
</dbReference>
<name>A0A6N7KX76_9ACTN</name>
<dbReference type="PANTHER" id="PTHR38436:SF1">
    <property type="entry name" value="ESTER CYCLASE"/>
    <property type="match status" value="1"/>
</dbReference>
<sequence length="230" mass="26268">MTFVQIVECRTERPDELNQLMDTWIEQTQGKRTATHTMVGSDREDARHVVEIVEFPSYEAAMRNSALPETDRIFREMVALCQEPPTFTNLDLVRDEQLLKDAARRLLLEPADGDMSVIDDLVAPDYRDHDPSVDGDTVGPAAVKQMIEGYRRAFDFTFDIQSQIAEGDQVATRWIWRATHIGEYMGIPASNKTIESSGMTIWRFEDGKAKEGWWSWDAVAMMRQMGMMPG</sequence>
<proteinExistence type="predicted"/>
<evidence type="ECO:0000313" key="1">
    <source>
        <dbReference type="EMBL" id="MQS16286.1"/>
    </source>
</evidence>
<organism evidence="1 2">
    <name type="scientific">Streptomyces kaniharaensis</name>
    <dbReference type="NCBI Taxonomy" id="212423"/>
    <lineage>
        <taxon>Bacteria</taxon>
        <taxon>Bacillati</taxon>
        <taxon>Actinomycetota</taxon>
        <taxon>Actinomycetes</taxon>
        <taxon>Kitasatosporales</taxon>
        <taxon>Streptomycetaceae</taxon>
        <taxon>Streptomyces</taxon>
    </lineage>
</organism>
<reference evidence="1 2" key="1">
    <citation type="submission" date="2019-09" db="EMBL/GenBank/DDBJ databases">
        <title>Genome Sequences of Streptomyces kaniharaensis ATCC 21070.</title>
        <authorList>
            <person name="Zhu W."/>
            <person name="De Crecy-Lagard V."/>
            <person name="Richards N.G."/>
        </authorList>
    </citation>
    <scope>NUCLEOTIDE SEQUENCE [LARGE SCALE GENOMIC DNA]</scope>
    <source>
        <strain evidence="1 2">SF-557</strain>
    </source>
</reference>
<comment type="caution">
    <text evidence="1">The sequence shown here is derived from an EMBL/GenBank/DDBJ whole genome shotgun (WGS) entry which is preliminary data.</text>
</comment>
<dbReference type="RefSeq" id="WP_153467007.1">
    <property type="nucleotide sequence ID" value="NZ_WBOF01000002.1"/>
</dbReference>
<dbReference type="SUPFAM" id="SSF54427">
    <property type="entry name" value="NTF2-like"/>
    <property type="match status" value="1"/>
</dbReference>
<dbReference type="GO" id="GO:0030638">
    <property type="term" value="P:polyketide metabolic process"/>
    <property type="evidence" value="ECO:0007669"/>
    <property type="project" value="InterPro"/>
</dbReference>
<protein>
    <submittedName>
        <fullName evidence="1">Ester cyclase</fullName>
    </submittedName>
</protein>
<dbReference type="Pfam" id="PF07366">
    <property type="entry name" value="SnoaL"/>
    <property type="match status" value="1"/>
</dbReference>
<dbReference type="EMBL" id="WBOF01000002">
    <property type="protein sequence ID" value="MQS16286.1"/>
    <property type="molecule type" value="Genomic_DNA"/>
</dbReference>
<dbReference type="InterPro" id="IPR009959">
    <property type="entry name" value="Cyclase_SnoaL-like"/>
</dbReference>
<dbReference type="Gene3D" id="3.10.450.50">
    <property type="match status" value="1"/>
</dbReference>